<gene>
    <name evidence="8" type="ORF">ACFSVM_04075</name>
</gene>
<feature type="domain" description="RNA polymerase sigma factor 70 region 4 type 2" evidence="7">
    <location>
        <begin position="128"/>
        <end position="169"/>
    </location>
</feature>
<comment type="similarity">
    <text evidence="1">Belongs to the sigma-70 factor family. ECF subfamily.</text>
</comment>
<dbReference type="InterPro" id="IPR014284">
    <property type="entry name" value="RNA_pol_sigma-70_dom"/>
</dbReference>
<evidence type="ECO:0000313" key="9">
    <source>
        <dbReference type="Proteomes" id="UP001597540"/>
    </source>
</evidence>
<evidence type="ECO:0000256" key="1">
    <source>
        <dbReference type="ARBA" id="ARBA00010641"/>
    </source>
</evidence>
<dbReference type="CDD" id="cd06171">
    <property type="entry name" value="Sigma70_r4"/>
    <property type="match status" value="1"/>
</dbReference>
<dbReference type="InterPro" id="IPR039425">
    <property type="entry name" value="RNA_pol_sigma-70-like"/>
</dbReference>
<keyword evidence="3" id="KW-0731">Sigma factor</keyword>
<dbReference type="InterPro" id="IPR013249">
    <property type="entry name" value="RNA_pol_sigma70_r4_t2"/>
</dbReference>
<dbReference type="Gene3D" id="1.10.1740.10">
    <property type="match status" value="1"/>
</dbReference>
<evidence type="ECO:0000256" key="2">
    <source>
        <dbReference type="ARBA" id="ARBA00023015"/>
    </source>
</evidence>
<dbReference type="InterPro" id="IPR013324">
    <property type="entry name" value="RNA_pol_sigma_r3/r4-like"/>
</dbReference>
<dbReference type="Pfam" id="PF04542">
    <property type="entry name" value="Sigma70_r2"/>
    <property type="match status" value="1"/>
</dbReference>
<dbReference type="PANTHER" id="PTHR43133">
    <property type="entry name" value="RNA POLYMERASE ECF-TYPE SIGMA FACTO"/>
    <property type="match status" value="1"/>
</dbReference>
<evidence type="ECO:0000259" key="6">
    <source>
        <dbReference type="Pfam" id="PF04542"/>
    </source>
</evidence>
<evidence type="ECO:0000256" key="5">
    <source>
        <dbReference type="ARBA" id="ARBA00023163"/>
    </source>
</evidence>
<dbReference type="EMBL" id="JBHUMJ010000002">
    <property type="protein sequence ID" value="MFD2699634.1"/>
    <property type="molecule type" value="Genomic_DNA"/>
</dbReference>
<proteinExistence type="inferred from homology"/>
<feature type="domain" description="RNA polymerase sigma-70 region 2" evidence="6">
    <location>
        <begin position="23"/>
        <end position="87"/>
    </location>
</feature>
<protein>
    <submittedName>
        <fullName evidence="8">RNA polymerase sigma factor</fullName>
    </submittedName>
</protein>
<dbReference type="Gene3D" id="1.10.10.10">
    <property type="entry name" value="Winged helix-like DNA-binding domain superfamily/Winged helix DNA-binding domain"/>
    <property type="match status" value="1"/>
</dbReference>
<keyword evidence="9" id="KW-1185">Reference proteome</keyword>
<reference evidence="9" key="1">
    <citation type="journal article" date="2019" name="Int. J. Syst. Evol. Microbiol.">
        <title>The Global Catalogue of Microorganisms (GCM) 10K type strain sequencing project: providing services to taxonomists for standard genome sequencing and annotation.</title>
        <authorList>
            <consortium name="The Broad Institute Genomics Platform"/>
            <consortium name="The Broad Institute Genome Sequencing Center for Infectious Disease"/>
            <person name="Wu L."/>
            <person name="Ma J."/>
        </authorList>
    </citation>
    <scope>NUCLEOTIDE SEQUENCE [LARGE SCALE GENOMIC DNA]</scope>
    <source>
        <strain evidence="9">KCTC 33849</strain>
    </source>
</reference>
<dbReference type="Pfam" id="PF08281">
    <property type="entry name" value="Sigma70_r4_2"/>
    <property type="match status" value="1"/>
</dbReference>
<dbReference type="Proteomes" id="UP001597540">
    <property type="component" value="Unassembled WGS sequence"/>
</dbReference>
<dbReference type="NCBIfam" id="TIGR02937">
    <property type="entry name" value="sigma70-ECF"/>
    <property type="match status" value="1"/>
</dbReference>
<dbReference type="SUPFAM" id="SSF88659">
    <property type="entry name" value="Sigma3 and sigma4 domains of RNA polymerase sigma factors"/>
    <property type="match status" value="1"/>
</dbReference>
<comment type="caution">
    <text evidence="8">The sequence shown here is derived from an EMBL/GenBank/DDBJ whole genome shotgun (WGS) entry which is preliminary data.</text>
</comment>
<dbReference type="InterPro" id="IPR013325">
    <property type="entry name" value="RNA_pol_sigma_r2"/>
</dbReference>
<keyword evidence="2" id="KW-0805">Transcription regulation</keyword>
<evidence type="ECO:0000313" key="8">
    <source>
        <dbReference type="EMBL" id="MFD2699634.1"/>
    </source>
</evidence>
<dbReference type="SUPFAM" id="SSF88946">
    <property type="entry name" value="Sigma2 domain of RNA polymerase sigma factors"/>
    <property type="match status" value="1"/>
</dbReference>
<dbReference type="RefSeq" id="WP_177178650.1">
    <property type="nucleotide sequence ID" value="NZ_JBHUMJ010000002.1"/>
</dbReference>
<organism evidence="8 9">
    <name type="scientific">Paenibacillus shunpengii</name>
    <dbReference type="NCBI Taxonomy" id="2054424"/>
    <lineage>
        <taxon>Bacteria</taxon>
        <taxon>Bacillati</taxon>
        <taxon>Bacillota</taxon>
        <taxon>Bacilli</taxon>
        <taxon>Bacillales</taxon>
        <taxon>Paenibacillaceae</taxon>
        <taxon>Paenibacillus</taxon>
    </lineage>
</organism>
<dbReference type="InterPro" id="IPR007627">
    <property type="entry name" value="RNA_pol_sigma70_r2"/>
</dbReference>
<keyword evidence="4" id="KW-0238">DNA-binding</keyword>
<keyword evidence="5" id="KW-0804">Transcription</keyword>
<accession>A0ABW5SK12</accession>
<name>A0ABW5SK12_9BACL</name>
<dbReference type="PANTHER" id="PTHR43133:SF8">
    <property type="entry name" value="RNA POLYMERASE SIGMA FACTOR HI_1459-RELATED"/>
    <property type="match status" value="1"/>
</dbReference>
<evidence type="ECO:0000256" key="3">
    <source>
        <dbReference type="ARBA" id="ARBA00023082"/>
    </source>
</evidence>
<evidence type="ECO:0000259" key="7">
    <source>
        <dbReference type="Pfam" id="PF08281"/>
    </source>
</evidence>
<evidence type="ECO:0000256" key="4">
    <source>
        <dbReference type="ARBA" id="ARBA00023125"/>
    </source>
</evidence>
<sequence>MVTDEQLARKISEGDQEAFEVMVVRFHGPLLQYAFRLLRDRERAKDAVQETFIKLIRHLRDKGELKHVKAWLYRVLINQCRDYWVSESAVLEALVREQLPEQVDPHVNAEEQFLQWETSNEMRILLYELTYTQQQVVMLRFYEDMKLKDIAELLDLTPSTVKSRLYSGLHRLKAKILDKPYLLAGLSYPLTDTLKEGEMGLGSDTRSIRSINGIQQAVRVEEMV</sequence>
<dbReference type="InterPro" id="IPR036388">
    <property type="entry name" value="WH-like_DNA-bd_sf"/>
</dbReference>